<dbReference type="Proteomes" id="UP000293433">
    <property type="component" value="Unassembled WGS sequence"/>
</dbReference>
<evidence type="ECO:0000313" key="2">
    <source>
        <dbReference type="EMBL" id="RZS47424.1"/>
    </source>
</evidence>
<feature type="transmembrane region" description="Helical" evidence="1">
    <location>
        <begin position="69"/>
        <end position="88"/>
    </location>
</feature>
<organism evidence="2 3">
    <name type="scientific">Sphaerotilus mobilis</name>
    <dbReference type="NCBI Taxonomy" id="47994"/>
    <lineage>
        <taxon>Bacteria</taxon>
        <taxon>Pseudomonadati</taxon>
        <taxon>Pseudomonadota</taxon>
        <taxon>Betaproteobacteria</taxon>
        <taxon>Burkholderiales</taxon>
        <taxon>Sphaerotilaceae</taxon>
        <taxon>Sphaerotilus</taxon>
    </lineage>
</organism>
<name>A0A4Q7LBI8_9BURK</name>
<dbReference type="OrthoDB" id="8908883at2"/>
<feature type="transmembrane region" description="Helical" evidence="1">
    <location>
        <begin position="13"/>
        <end position="32"/>
    </location>
</feature>
<keyword evidence="3" id="KW-1185">Reference proteome</keyword>
<keyword evidence="1" id="KW-0472">Membrane</keyword>
<evidence type="ECO:0000313" key="3">
    <source>
        <dbReference type="Proteomes" id="UP000293433"/>
    </source>
</evidence>
<sequence>MGFLDALDHLLNFMLPALVLAALTAALAKLLWRDALAGVAWQRLALHAGCGGLIALVGGLLLQGRDGRMSTWAALVVANAIGLWWVGFGPGRRRA</sequence>
<dbReference type="EMBL" id="SGWV01000012">
    <property type="protein sequence ID" value="RZS47424.1"/>
    <property type="molecule type" value="Genomic_DNA"/>
</dbReference>
<gene>
    <name evidence="2" type="ORF">EV685_3628</name>
</gene>
<proteinExistence type="predicted"/>
<feature type="transmembrane region" description="Helical" evidence="1">
    <location>
        <begin position="44"/>
        <end position="63"/>
    </location>
</feature>
<reference evidence="2 3" key="1">
    <citation type="submission" date="2019-02" db="EMBL/GenBank/DDBJ databases">
        <title>Genomic Encyclopedia of Type Strains, Phase IV (KMG-IV): sequencing the most valuable type-strain genomes for metagenomic binning, comparative biology and taxonomic classification.</title>
        <authorList>
            <person name="Goeker M."/>
        </authorList>
    </citation>
    <scope>NUCLEOTIDE SEQUENCE [LARGE SCALE GENOMIC DNA]</scope>
    <source>
        <strain evidence="2 3">DSM 10617</strain>
    </source>
</reference>
<protein>
    <submittedName>
        <fullName evidence="2">Uncharacterized protein</fullName>
    </submittedName>
</protein>
<dbReference type="AlphaFoldDB" id="A0A4Q7LBI8"/>
<comment type="caution">
    <text evidence="2">The sequence shown here is derived from an EMBL/GenBank/DDBJ whole genome shotgun (WGS) entry which is preliminary data.</text>
</comment>
<evidence type="ECO:0000256" key="1">
    <source>
        <dbReference type="SAM" id="Phobius"/>
    </source>
</evidence>
<keyword evidence="1" id="KW-1133">Transmembrane helix</keyword>
<dbReference type="RefSeq" id="WP_130483452.1">
    <property type="nucleotide sequence ID" value="NZ_SGWV01000012.1"/>
</dbReference>
<accession>A0A4Q7LBI8</accession>
<keyword evidence="1" id="KW-0812">Transmembrane</keyword>